<keyword evidence="2" id="KW-0436">Ligase</keyword>
<dbReference type="PANTHER" id="PTHR43767">
    <property type="entry name" value="LONG-CHAIN-FATTY-ACID--COA LIGASE"/>
    <property type="match status" value="1"/>
</dbReference>
<keyword evidence="3" id="KW-1185">Reference proteome</keyword>
<dbReference type="InterPro" id="IPR025110">
    <property type="entry name" value="AMP-bd_C"/>
</dbReference>
<gene>
    <name evidence="2" type="ORF">QE412_000913</name>
</gene>
<dbReference type="InterPro" id="IPR000873">
    <property type="entry name" value="AMP-dep_synth/lig_dom"/>
</dbReference>
<evidence type="ECO:0000259" key="1">
    <source>
        <dbReference type="SMART" id="SM00923"/>
    </source>
</evidence>
<dbReference type="Gene3D" id="3.90.820.10">
    <property type="entry name" value="Structural Genomics, Unknown Function 30-nov-00 1gh9 Mol_id"/>
    <property type="match status" value="1"/>
</dbReference>
<dbReference type="SUPFAM" id="SSF160582">
    <property type="entry name" value="MbtH-like"/>
    <property type="match status" value="1"/>
</dbReference>
<dbReference type="Gene3D" id="3.30.300.30">
    <property type="match status" value="1"/>
</dbReference>
<dbReference type="SMART" id="SM00923">
    <property type="entry name" value="MbtH"/>
    <property type="match status" value="1"/>
</dbReference>
<evidence type="ECO:0000313" key="2">
    <source>
        <dbReference type="EMBL" id="MDQ1122340.1"/>
    </source>
</evidence>
<dbReference type="RefSeq" id="WP_307480687.1">
    <property type="nucleotide sequence ID" value="NZ_JAUTBF010000001.1"/>
</dbReference>
<dbReference type="InterPro" id="IPR045851">
    <property type="entry name" value="AMP-bd_C_sf"/>
</dbReference>
<reference evidence="2 3" key="1">
    <citation type="submission" date="2023-07" db="EMBL/GenBank/DDBJ databases">
        <title>Functional and genomic diversity of the sorghum phyllosphere microbiome.</title>
        <authorList>
            <person name="Shade A."/>
        </authorList>
    </citation>
    <scope>NUCLEOTIDE SEQUENCE [LARGE SCALE GENOMIC DNA]</scope>
    <source>
        <strain evidence="2 3">SORGH_AS_1207</strain>
    </source>
</reference>
<dbReference type="GO" id="GO:0008668">
    <property type="term" value="F:2,3-dihydroxybenzoate--[aryl-carrier protein] ligase"/>
    <property type="evidence" value="ECO:0007669"/>
    <property type="project" value="UniProtKB-EC"/>
</dbReference>
<dbReference type="PROSITE" id="PS00455">
    <property type="entry name" value="AMP_BINDING"/>
    <property type="match status" value="1"/>
</dbReference>
<evidence type="ECO:0000313" key="3">
    <source>
        <dbReference type="Proteomes" id="UP001226691"/>
    </source>
</evidence>
<dbReference type="Pfam" id="PF03621">
    <property type="entry name" value="MbtH"/>
    <property type="match status" value="1"/>
</dbReference>
<dbReference type="Gene3D" id="3.40.50.12780">
    <property type="entry name" value="N-terminal domain of ligase-like"/>
    <property type="match status" value="1"/>
</dbReference>
<protein>
    <submittedName>
        <fullName evidence="2">2,3-dihydroxybenzoate-AMP ligase</fullName>
        <ecNumber evidence="2">6.2.1.71</ecNumber>
        <ecNumber evidence="2">6.3.2.14</ecNumber>
    </submittedName>
</protein>
<comment type="caution">
    <text evidence="2">The sequence shown here is derived from an EMBL/GenBank/DDBJ whole genome shotgun (WGS) entry which is preliminary data.</text>
</comment>
<dbReference type="EC" id="6.3.2.14" evidence="2"/>
<sequence length="597" mass="64343">MPNPFDDPDARFHVLVNDEGQRSLWPVGPPLPAGWTAVTEPLPRPDALRVVDEAWTDLRPASLRVEHALRTFRAYPDDVAAAHRARGHWIGQTFTDLLDAAVERFGSRPAVIDGDRVLDYHGLDRAVRALAERLADDGIRRGDRVVLFLPNVAEHPVAVFALALLGALPVFALPAHRERELADIATRSAARAILTLGRPADAADADYAGIAGRGAPAGVRVLLVASADLDAPAPASRRESPARPDAVAFLQLSGGTTGGPKLIPRTHDDYLYSVRESAAICGLDEHSVMLVALPASHNFTMSSPGILGAIAVGACVVMCPAPSPDIAFPLIERHGVTTVALVPPLLIAWLDATHGERLRSLRTIQVGGAKLSEAVARRVRPELGCTLQQVFGMAEGLVNYTRLDDDEETIVTTQGRPISADDEVRVVDDHDQPVPTGTPGHLLTRGPYTIRAYLADDAVNRSAFTADGFYRTGDLVSVDDRGYIRVVGRAKDQINRGGEKVAPEELENLLLGHPVVHDVSVVGVPDDTLGERIAAYVIPRRDLEQAPRAIELRRFLADRGVARFKLPDTIEFVAAFPTTGVGKVSKVRQRTPESAAR</sequence>
<feature type="domain" description="MbtH-like" evidence="1">
    <location>
        <begin position="3"/>
        <end position="53"/>
    </location>
</feature>
<dbReference type="EMBL" id="JAUTBF010000001">
    <property type="protein sequence ID" value="MDQ1122340.1"/>
    <property type="molecule type" value="Genomic_DNA"/>
</dbReference>
<dbReference type="PANTHER" id="PTHR43767:SF1">
    <property type="entry name" value="NONRIBOSOMAL PEPTIDE SYNTHASE PES1 (EUROFUNG)-RELATED"/>
    <property type="match status" value="1"/>
</dbReference>
<dbReference type="InterPro" id="IPR020845">
    <property type="entry name" value="AMP-binding_CS"/>
</dbReference>
<dbReference type="SUPFAM" id="SSF56801">
    <property type="entry name" value="Acetyl-CoA synthetase-like"/>
    <property type="match status" value="1"/>
</dbReference>
<dbReference type="EC" id="6.2.1.71" evidence="2"/>
<organism evidence="2 3">
    <name type="scientific">Microbacterium trichothecenolyticum</name>
    <name type="common">Aureobacterium trichothecenolyticum</name>
    <dbReference type="NCBI Taxonomy" id="69370"/>
    <lineage>
        <taxon>Bacteria</taxon>
        <taxon>Bacillati</taxon>
        <taxon>Actinomycetota</taxon>
        <taxon>Actinomycetes</taxon>
        <taxon>Micrococcales</taxon>
        <taxon>Microbacteriaceae</taxon>
        <taxon>Microbacterium</taxon>
    </lineage>
</organism>
<dbReference type="InterPro" id="IPR005153">
    <property type="entry name" value="MbtH-like_dom"/>
</dbReference>
<accession>A0ABU0TSB1</accession>
<dbReference type="InterPro" id="IPR050237">
    <property type="entry name" value="ATP-dep_AMP-bd_enzyme"/>
</dbReference>
<dbReference type="Pfam" id="PF13193">
    <property type="entry name" value="AMP-binding_C"/>
    <property type="match status" value="1"/>
</dbReference>
<proteinExistence type="predicted"/>
<dbReference type="Proteomes" id="UP001226691">
    <property type="component" value="Unassembled WGS sequence"/>
</dbReference>
<dbReference type="InterPro" id="IPR042099">
    <property type="entry name" value="ANL_N_sf"/>
</dbReference>
<name>A0ABU0TSB1_MICTR</name>
<dbReference type="Pfam" id="PF00501">
    <property type="entry name" value="AMP-binding"/>
    <property type="match status" value="1"/>
</dbReference>
<dbReference type="GO" id="GO:0047527">
    <property type="term" value="F:2,3-dihydroxybenzoate-serine ligase activity"/>
    <property type="evidence" value="ECO:0007669"/>
    <property type="project" value="UniProtKB-EC"/>
</dbReference>
<dbReference type="InterPro" id="IPR038020">
    <property type="entry name" value="MbtH-like_sf"/>
</dbReference>